<gene>
    <name evidence="2" type="ORF">B0T18DRAFT_72606</name>
</gene>
<feature type="region of interest" description="Disordered" evidence="1">
    <location>
        <begin position="1"/>
        <end position="148"/>
    </location>
</feature>
<dbReference type="EMBL" id="JAUKUD010000002">
    <property type="protein sequence ID" value="KAK0751614.1"/>
    <property type="molecule type" value="Genomic_DNA"/>
</dbReference>
<reference evidence="2" key="1">
    <citation type="submission" date="2023-06" db="EMBL/GenBank/DDBJ databases">
        <title>Genome-scale phylogeny and comparative genomics of the fungal order Sordariales.</title>
        <authorList>
            <consortium name="Lawrence Berkeley National Laboratory"/>
            <person name="Hensen N."/>
            <person name="Bonometti L."/>
            <person name="Westerberg I."/>
            <person name="Brannstrom I.O."/>
            <person name="Guillou S."/>
            <person name="Cros-Aarteil S."/>
            <person name="Calhoun S."/>
            <person name="Haridas S."/>
            <person name="Kuo A."/>
            <person name="Mondo S."/>
            <person name="Pangilinan J."/>
            <person name="Riley R."/>
            <person name="LaButti K."/>
            <person name="Andreopoulos B."/>
            <person name="Lipzen A."/>
            <person name="Chen C."/>
            <person name="Yanf M."/>
            <person name="Daum C."/>
            <person name="Ng V."/>
            <person name="Clum A."/>
            <person name="Steindorff A."/>
            <person name="Ohm R."/>
            <person name="Martin F."/>
            <person name="Silar P."/>
            <person name="Natvig D."/>
            <person name="Lalanne C."/>
            <person name="Gautier V."/>
            <person name="Ament-velasquez S.L."/>
            <person name="Kruys A."/>
            <person name="Hutchinson M.I."/>
            <person name="Powell A.J."/>
            <person name="Barry K."/>
            <person name="Miller A.N."/>
            <person name="Grigoriev I.V."/>
            <person name="Debuchy R."/>
            <person name="Gladieux P."/>
            <person name="Thoren M.H."/>
            <person name="Johannesson H."/>
        </authorList>
    </citation>
    <scope>NUCLEOTIDE SEQUENCE</scope>
    <source>
        <strain evidence="2">SMH3187-1</strain>
    </source>
</reference>
<proteinExistence type="predicted"/>
<keyword evidence="3" id="KW-1185">Reference proteome</keyword>
<sequence length="166" mass="18113">MVREQDYRSNVAPGGSHQVRLPVQPIVPPGYSGHHPAVPTPQRSTRTPSATQNPMTLPAPSRTRDAMHPRPLQVRRVQGHANLQPFRLSEAASSSQSRYVPNPIFANQTSSQAPSQSRGPAGGSDGTGSGSVSRGLRRMFHMNNAEDDAEWVCRSSSNVERGNRRR</sequence>
<evidence type="ECO:0000313" key="2">
    <source>
        <dbReference type="EMBL" id="KAK0751614.1"/>
    </source>
</evidence>
<dbReference type="AlphaFoldDB" id="A0AA40F5P9"/>
<protein>
    <submittedName>
        <fullName evidence="2">Uncharacterized protein</fullName>
    </submittedName>
</protein>
<evidence type="ECO:0000313" key="3">
    <source>
        <dbReference type="Proteomes" id="UP001172155"/>
    </source>
</evidence>
<feature type="compositionally biased region" description="Polar residues" evidence="1">
    <location>
        <begin position="41"/>
        <end position="55"/>
    </location>
</feature>
<dbReference type="Proteomes" id="UP001172155">
    <property type="component" value="Unassembled WGS sequence"/>
</dbReference>
<organism evidence="2 3">
    <name type="scientific">Schizothecium vesticola</name>
    <dbReference type="NCBI Taxonomy" id="314040"/>
    <lineage>
        <taxon>Eukaryota</taxon>
        <taxon>Fungi</taxon>
        <taxon>Dikarya</taxon>
        <taxon>Ascomycota</taxon>
        <taxon>Pezizomycotina</taxon>
        <taxon>Sordariomycetes</taxon>
        <taxon>Sordariomycetidae</taxon>
        <taxon>Sordariales</taxon>
        <taxon>Schizotheciaceae</taxon>
        <taxon>Schizothecium</taxon>
    </lineage>
</organism>
<feature type="compositionally biased region" description="Polar residues" evidence="1">
    <location>
        <begin position="91"/>
        <end position="116"/>
    </location>
</feature>
<name>A0AA40F5P9_9PEZI</name>
<evidence type="ECO:0000256" key="1">
    <source>
        <dbReference type="SAM" id="MobiDB-lite"/>
    </source>
</evidence>
<accession>A0AA40F5P9</accession>
<comment type="caution">
    <text evidence="2">The sequence shown here is derived from an EMBL/GenBank/DDBJ whole genome shotgun (WGS) entry which is preliminary data.</text>
</comment>
<feature type="compositionally biased region" description="Gly residues" evidence="1">
    <location>
        <begin position="120"/>
        <end position="129"/>
    </location>
</feature>